<dbReference type="Gene3D" id="2.60.40.10">
    <property type="entry name" value="Immunoglobulins"/>
    <property type="match status" value="1"/>
</dbReference>
<dbReference type="GO" id="GO:0000155">
    <property type="term" value="F:phosphorelay sensor kinase activity"/>
    <property type="evidence" value="ECO:0007669"/>
    <property type="project" value="InterPro"/>
</dbReference>
<dbReference type="EC" id="2.7.13.3" evidence="2"/>
<comment type="catalytic activity">
    <reaction evidence="1">
        <text>ATP + protein L-histidine = ADP + protein N-phospho-L-histidine.</text>
        <dbReference type="EC" id="2.7.13.3"/>
    </reaction>
</comment>
<evidence type="ECO:0000259" key="10">
    <source>
        <dbReference type="PROSITE" id="PS01124"/>
    </source>
</evidence>
<feature type="domain" description="HTH araC/xylS-type" evidence="10">
    <location>
        <begin position="1277"/>
        <end position="1376"/>
    </location>
</feature>
<evidence type="ECO:0000256" key="2">
    <source>
        <dbReference type="ARBA" id="ARBA00012438"/>
    </source>
</evidence>
<dbReference type="Pfam" id="PF12833">
    <property type="entry name" value="HTH_18"/>
    <property type="match status" value="1"/>
</dbReference>
<dbReference type="GO" id="GO:0043565">
    <property type="term" value="F:sequence-specific DNA binding"/>
    <property type="evidence" value="ECO:0007669"/>
    <property type="project" value="InterPro"/>
</dbReference>
<dbReference type="PROSITE" id="PS50109">
    <property type="entry name" value="HIS_KIN"/>
    <property type="match status" value="1"/>
</dbReference>
<evidence type="ECO:0000313" key="14">
    <source>
        <dbReference type="Proteomes" id="UP001319200"/>
    </source>
</evidence>
<dbReference type="Gene3D" id="1.10.10.60">
    <property type="entry name" value="Homeodomain-like"/>
    <property type="match status" value="1"/>
</dbReference>
<dbReference type="PANTHER" id="PTHR43547:SF2">
    <property type="entry name" value="HYBRID SIGNAL TRANSDUCTION HISTIDINE KINASE C"/>
    <property type="match status" value="1"/>
</dbReference>
<dbReference type="InterPro" id="IPR003661">
    <property type="entry name" value="HisK_dim/P_dom"/>
</dbReference>
<dbReference type="InterPro" id="IPR011110">
    <property type="entry name" value="Reg_prop"/>
</dbReference>
<dbReference type="Pfam" id="PF00072">
    <property type="entry name" value="Response_reg"/>
    <property type="match status" value="1"/>
</dbReference>
<evidence type="ECO:0000256" key="1">
    <source>
        <dbReference type="ARBA" id="ARBA00000085"/>
    </source>
</evidence>
<dbReference type="SMART" id="SM00387">
    <property type="entry name" value="HATPase_c"/>
    <property type="match status" value="1"/>
</dbReference>
<keyword evidence="4" id="KW-0808">Transferase</keyword>
<dbReference type="InterPro" id="IPR011123">
    <property type="entry name" value="Y_Y_Y"/>
</dbReference>
<keyword evidence="14" id="KW-1185">Reference proteome</keyword>
<dbReference type="Pfam" id="PF07494">
    <property type="entry name" value="Reg_prop"/>
    <property type="match status" value="7"/>
</dbReference>
<evidence type="ECO:0000256" key="5">
    <source>
        <dbReference type="ARBA" id="ARBA00022777"/>
    </source>
</evidence>
<accession>A0AAP2GTH9</accession>
<evidence type="ECO:0000256" key="3">
    <source>
        <dbReference type="ARBA" id="ARBA00022553"/>
    </source>
</evidence>
<dbReference type="SMART" id="SM00342">
    <property type="entry name" value="HTH_ARAC"/>
    <property type="match status" value="1"/>
</dbReference>
<dbReference type="GO" id="GO:0003700">
    <property type="term" value="F:DNA-binding transcription factor activity"/>
    <property type="evidence" value="ECO:0007669"/>
    <property type="project" value="InterPro"/>
</dbReference>
<dbReference type="InterPro" id="IPR011006">
    <property type="entry name" value="CheY-like_superfamily"/>
</dbReference>
<dbReference type="InterPro" id="IPR036890">
    <property type="entry name" value="HATPase_C_sf"/>
</dbReference>
<dbReference type="InterPro" id="IPR005467">
    <property type="entry name" value="His_kinase_dom"/>
</dbReference>
<dbReference type="SUPFAM" id="SSF63829">
    <property type="entry name" value="Calcium-dependent phosphotriesterase"/>
    <property type="match status" value="4"/>
</dbReference>
<dbReference type="InterPro" id="IPR036097">
    <property type="entry name" value="HisK_dim/P_sf"/>
</dbReference>
<dbReference type="CDD" id="cd00075">
    <property type="entry name" value="HATPase"/>
    <property type="match status" value="1"/>
</dbReference>
<gene>
    <name evidence="13" type="ORF">KK083_32135</name>
</gene>
<dbReference type="CDD" id="cd00082">
    <property type="entry name" value="HisKA"/>
    <property type="match status" value="1"/>
</dbReference>
<dbReference type="EMBL" id="JAHESF010000082">
    <property type="protein sequence ID" value="MBT1701587.1"/>
    <property type="molecule type" value="Genomic_DNA"/>
</dbReference>
<dbReference type="InterPro" id="IPR018062">
    <property type="entry name" value="HTH_AraC-typ_CS"/>
</dbReference>
<keyword evidence="3 9" id="KW-0597">Phosphoprotein</keyword>
<dbReference type="FunFam" id="3.30.565.10:FF:000006">
    <property type="entry name" value="Sensor histidine kinase WalK"/>
    <property type="match status" value="1"/>
</dbReference>
<protein>
    <recommendedName>
        <fullName evidence="2">histidine kinase</fullName>
        <ecNumber evidence="2">2.7.13.3</ecNumber>
    </recommendedName>
</protein>
<evidence type="ECO:0000256" key="4">
    <source>
        <dbReference type="ARBA" id="ARBA00022679"/>
    </source>
</evidence>
<dbReference type="InterPro" id="IPR009057">
    <property type="entry name" value="Homeodomain-like_sf"/>
</dbReference>
<dbReference type="InterPro" id="IPR018060">
    <property type="entry name" value="HTH_AraC"/>
</dbReference>
<dbReference type="PROSITE" id="PS01124">
    <property type="entry name" value="HTH_ARAC_FAMILY_2"/>
    <property type="match status" value="1"/>
</dbReference>
<comment type="caution">
    <text evidence="13">The sequence shown here is derived from an EMBL/GenBank/DDBJ whole genome shotgun (WGS) entry which is preliminary data.</text>
</comment>
<feature type="modified residue" description="4-aspartylphosphate" evidence="9">
    <location>
        <position position="1178"/>
    </location>
</feature>
<evidence type="ECO:0000256" key="7">
    <source>
        <dbReference type="ARBA" id="ARBA00023125"/>
    </source>
</evidence>
<dbReference type="InterPro" id="IPR013783">
    <property type="entry name" value="Ig-like_fold"/>
</dbReference>
<dbReference type="Pfam" id="PF02518">
    <property type="entry name" value="HATPase_c"/>
    <property type="match status" value="1"/>
</dbReference>
<dbReference type="Pfam" id="PF07495">
    <property type="entry name" value="Y_Y_Y"/>
    <property type="match status" value="1"/>
</dbReference>
<feature type="domain" description="Response regulatory" evidence="12">
    <location>
        <begin position="1130"/>
        <end position="1245"/>
    </location>
</feature>
<dbReference type="SMART" id="SM00388">
    <property type="entry name" value="HisKA"/>
    <property type="match status" value="1"/>
</dbReference>
<keyword evidence="8" id="KW-0804">Transcription</keyword>
<dbReference type="Gene3D" id="2.130.10.10">
    <property type="entry name" value="YVTN repeat-like/Quinoprotein amine dehydrogenase"/>
    <property type="match status" value="4"/>
</dbReference>
<dbReference type="Gene3D" id="1.10.287.130">
    <property type="match status" value="1"/>
</dbReference>
<dbReference type="PROSITE" id="PS00041">
    <property type="entry name" value="HTH_ARAC_FAMILY_1"/>
    <property type="match status" value="1"/>
</dbReference>
<dbReference type="CDD" id="cd17574">
    <property type="entry name" value="REC_OmpR"/>
    <property type="match status" value="1"/>
</dbReference>
<organism evidence="13 14">
    <name type="scientific">Chryseosolibacter histidini</name>
    <dbReference type="NCBI Taxonomy" id="2782349"/>
    <lineage>
        <taxon>Bacteria</taxon>
        <taxon>Pseudomonadati</taxon>
        <taxon>Bacteroidota</taxon>
        <taxon>Cytophagia</taxon>
        <taxon>Cytophagales</taxon>
        <taxon>Chryseotaleaceae</taxon>
        <taxon>Chryseosolibacter</taxon>
    </lineage>
</organism>
<dbReference type="SUPFAM" id="SSF46689">
    <property type="entry name" value="Homeodomain-like"/>
    <property type="match status" value="1"/>
</dbReference>
<reference evidence="13 14" key="1">
    <citation type="submission" date="2021-05" db="EMBL/GenBank/DDBJ databases">
        <title>A Polyphasic approach of four new species of the genus Ohtaekwangia: Ohtaekwangia histidinii sp. nov., Ohtaekwangia cretensis sp. nov., Ohtaekwangia indiensis sp. nov., Ohtaekwangia reichenbachii sp. nov. from diverse environment.</title>
        <authorList>
            <person name="Octaviana S."/>
        </authorList>
    </citation>
    <scope>NUCLEOTIDE SEQUENCE [LARGE SCALE GENOMIC DNA]</scope>
    <source>
        <strain evidence="13 14">PWU4</strain>
    </source>
</reference>
<evidence type="ECO:0000259" key="11">
    <source>
        <dbReference type="PROSITE" id="PS50109"/>
    </source>
</evidence>
<dbReference type="InterPro" id="IPR015943">
    <property type="entry name" value="WD40/YVTN_repeat-like_dom_sf"/>
</dbReference>
<dbReference type="FunFam" id="2.60.40.10:FF:000791">
    <property type="entry name" value="Two-component system sensor histidine kinase/response regulator"/>
    <property type="match status" value="1"/>
</dbReference>
<evidence type="ECO:0000256" key="6">
    <source>
        <dbReference type="ARBA" id="ARBA00023015"/>
    </source>
</evidence>
<dbReference type="SUPFAM" id="SSF47384">
    <property type="entry name" value="Homodimeric domain of signal transducing histidine kinase"/>
    <property type="match status" value="1"/>
</dbReference>
<feature type="domain" description="Histidine kinase" evidence="11">
    <location>
        <begin position="862"/>
        <end position="1088"/>
    </location>
</feature>
<evidence type="ECO:0000259" key="12">
    <source>
        <dbReference type="PROSITE" id="PS50110"/>
    </source>
</evidence>
<keyword evidence="6" id="KW-0805">Transcription regulation</keyword>
<evidence type="ECO:0000313" key="13">
    <source>
        <dbReference type="EMBL" id="MBT1701587.1"/>
    </source>
</evidence>
<dbReference type="RefSeq" id="WP_254170267.1">
    <property type="nucleotide sequence ID" value="NZ_JAHESF010000082.1"/>
</dbReference>
<dbReference type="SMART" id="SM00448">
    <property type="entry name" value="REC"/>
    <property type="match status" value="1"/>
</dbReference>
<dbReference type="InterPro" id="IPR003594">
    <property type="entry name" value="HATPase_dom"/>
</dbReference>
<keyword evidence="7" id="KW-0238">DNA-binding</keyword>
<dbReference type="Gene3D" id="3.30.565.10">
    <property type="entry name" value="Histidine kinase-like ATPase, C-terminal domain"/>
    <property type="match status" value="1"/>
</dbReference>
<dbReference type="SUPFAM" id="SSF52172">
    <property type="entry name" value="CheY-like"/>
    <property type="match status" value="1"/>
</dbReference>
<dbReference type="PROSITE" id="PS50110">
    <property type="entry name" value="RESPONSE_REGULATORY"/>
    <property type="match status" value="1"/>
</dbReference>
<dbReference type="InterPro" id="IPR004358">
    <property type="entry name" value="Sig_transdc_His_kin-like_C"/>
</dbReference>
<evidence type="ECO:0000256" key="8">
    <source>
        <dbReference type="ARBA" id="ARBA00023163"/>
    </source>
</evidence>
<dbReference type="Pfam" id="PF00512">
    <property type="entry name" value="HisKA"/>
    <property type="match status" value="1"/>
</dbReference>
<dbReference type="Proteomes" id="UP001319200">
    <property type="component" value="Unassembled WGS sequence"/>
</dbReference>
<dbReference type="InterPro" id="IPR001789">
    <property type="entry name" value="Sig_transdc_resp-reg_receiver"/>
</dbReference>
<name>A0AAP2GTH9_9BACT</name>
<proteinExistence type="predicted"/>
<evidence type="ECO:0000256" key="9">
    <source>
        <dbReference type="PROSITE-ProRule" id="PRU00169"/>
    </source>
</evidence>
<dbReference type="FunFam" id="1.10.287.130:FF:000045">
    <property type="entry name" value="Two-component system sensor histidine kinase/response regulator"/>
    <property type="match status" value="1"/>
</dbReference>
<dbReference type="SUPFAM" id="SSF55874">
    <property type="entry name" value="ATPase domain of HSP90 chaperone/DNA topoisomerase II/histidine kinase"/>
    <property type="match status" value="1"/>
</dbReference>
<sequence>MKHLIRTSLLVLYACLWHCGIKVFAQQHDLNFDHIGVEQGLSQSTVLAITQDIEGFMWFGTREGLNKYDARRVTVYRNDPSHKGSVSENSIYSLLTDSRGRVWVGTRNGLNQYDASTDSFRRYYPDQISSESQTNNTVTAILEDRNGNLWVGTRKGLKLMVEKDSVSFIQFVNQPNNSNSLVNDDIHALYQDSDGAIWIGAAHGFSRLVYNGPKDFTFTSFSMPESTDLSNKGYWVNAFAEDKSGRLLIGGERDGLLVLDRHTLKFAENPVRGTQLDGKAVRSILKDPKGGFWIGTIGGLYVVNEDFTSIRQFRNIHDNPNTISDNSIRSLYCDRQGSYWIGTFHGGVNIYSALSKQFRHLKPRSDNQKFRFKIASALTTDRDQNFWIGTEGNGLLFVDKRLNLKTHFKHDAGNTNSLSHDNIKCLLLEEGEGIWIGTIKGLDYYDFKRKKFTHYKHDRDNVHSMPDDVIYDLLKDGDGDLWIATYRGGIVKLDTKKGVAREVYTHQADKPQSVSSEGITRLFMDSKQNLWAGTMSGLNRKKADGTFIRFTHNPAEATSISGDYITSLYEDSQHRFWVGTRGTGLNLLEADGKTWRHFTTTDGLPGNTIYGIQEDGRGYLWLSTENGLSRFDAVKITFKNFNSSDGLVCKEFNFNSHHKDGTGHLYFGGYNGVVYFHPDSINHNMMVPDVAFTKMRLFNKEIRPGDDVELLPNHVNHQGQIEFRYDQNIFSVEFAVLNYINAQKNQFAYRLAGFESDWNIVNEPVATYMNLSPGRYTLLVKGSNNDGIWNDTPRSLAIVVFPPPWKTWWAYMGYVATFLLLLYAWARLNKKRVRLEHDLALEHLEKVKQHELHQAKLNFFTNIAHEIRTPVTLMAGPLDHVMENHPHDAVLRKELMLVKTNSDRLMRLLNQLLDFQKQETGNVKLKVSKGDITAFIREMIYSFREYAESRNVSLQFKTETEPIYLWFDRDELSKVFFNLLVNALKYTPGGGHVNILVSCQGEDTGTPSVQIIIEDNGLGIAAEHLEKIFHRFYQAENTGIQEAGFGIGLALTKGIIDLHRGSIKVESREATPSLSGFTRFTITLPATNEHFGKEQILSEPESDGLMLAVDDVTDETAVAKDKKETGEKPLILLVEDNEDIRRYIRDILLPSYDVIESTNGFDGYEIAAERLPNLIVSDVMMPRMNGIDLVRKLKTDMRTNHIPVILLTARGTLNHQVEGLEIGADDYLTKPFNTSLLTIKIKNHLQVREKLKEKYSRIVTLQPQHQEVQDPDDRFLQRLMTILEENIMDADFNVSGLVKEIGMSRPVLFRKTKMLTGLSVIDLIRNVRLKKAEMLLRQKKLSISEVAFTVGFSDPKYFSKSFRNQFGKPPSQYLEELE</sequence>
<dbReference type="PRINTS" id="PR00344">
    <property type="entry name" value="BCTRLSENSOR"/>
</dbReference>
<keyword evidence="5" id="KW-0418">Kinase</keyword>
<dbReference type="PANTHER" id="PTHR43547">
    <property type="entry name" value="TWO-COMPONENT HISTIDINE KINASE"/>
    <property type="match status" value="1"/>
</dbReference>
<dbReference type="Gene3D" id="3.40.50.2300">
    <property type="match status" value="1"/>
</dbReference>